<dbReference type="SMART" id="SM00014">
    <property type="entry name" value="acidPPc"/>
    <property type="match status" value="1"/>
</dbReference>
<sequence>MMNSFDSSIEIYLSNVHFGHFATQSIESIADLYTFKGLVLIPVLWWMWFQKDERREWRREMVLATLLSGLVALFVGRLLTHWLPFRVRPVYSAELHLQFAGSNIKEALLTSWSSFPSDHAMLWMAVATGIFLVSRGIGVLAILYTVLFICVPRAYLGFHYPTDLLVGAAVGIGITYVMTRRVIRVRYATPALRWIDRCPGPSAALAFILCLELVTQFDELRTLANIALKHL</sequence>
<dbReference type="Proteomes" id="UP000198844">
    <property type="component" value="Unassembled WGS sequence"/>
</dbReference>
<dbReference type="PANTHER" id="PTHR14969:SF13">
    <property type="entry name" value="AT30094P"/>
    <property type="match status" value="1"/>
</dbReference>
<dbReference type="AlphaFoldDB" id="A0A1I7BTF3"/>
<gene>
    <name evidence="3" type="ORF">SAMN05192563_1005108</name>
</gene>
<dbReference type="PANTHER" id="PTHR14969">
    <property type="entry name" value="SPHINGOSINE-1-PHOSPHATE PHOSPHOHYDROLASE"/>
    <property type="match status" value="1"/>
</dbReference>
<keyword evidence="1" id="KW-0812">Transmembrane</keyword>
<proteinExistence type="predicted"/>
<evidence type="ECO:0000313" key="4">
    <source>
        <dbReference type="Proteomes" id="UP000198844"/>
    </source>
</evidence>
<feature type="transmembrane region" description="Helical" evidence="1">
    <location>
        <begin position="61"/>
        <end position="79"/>
    </location>
</feature>
<evidence type="ECO:0000313" key="3">
    <source>
        <dbReference type="EMBL" id="SFT90466.1"/>
    </source>
</evidence>
<keyword evidence="1" id="KW-1133">Transmembrane helix</keyword>
<feature type="transmembrane region" description="Helical" evidence="1">
    <location>
        <begin position="158"/>
        <end position="178"/>
    </location>
</feature>
<reference evidence="3 4" key="1">
    <citation type="submission" date="2016-10" db="EMBL/GenBank/DDBJ databases">
        <authorList>
            <person name="de Groot N.N."/>
        </authorList>
    </citation>
    <scope>NUCLEOTIDE SEQUENCE [LARGE SCALE GENOMIC DNA]</scope>
    <source>
        <strain evidence="3 4">LMG 27731</strain>
    </source>
</reference>
<organism evidence="3 4">
    <name type="scientific">Paraburkholderia aspalathi</name>
    <dbReference type="NCBI Taxonomy" id="1324617"/>
    <lineage>
        <taxon>Bacteria</taxon>
        <taxon>Pseudomonadati</taxon>
        <taxon>Pseudomonadota</taxon>
        <taxon>Betaproteobacteria</taxon>
        <taxon>Burkholderiales</taxon>
        <taxon>Burkholderiaceae</taxon>
        <taxon>Paraburkholderia</taxon>
    </lineage>
</organism>
<dbReference type="Gene3D" id="1.20.144.10">
    <property type="entry name" value="Phosphatidic acid phosphatase type 2/haloperoxidase"/>
    <property type="match status" value="1"/>
</dbReference>
<feature type="domain" description="Phosphatidic acid phosphatase type 2/haloperoxidase" evidence="2">
    <location>
        <begin position="61"/>
        <end position="179"/>
    </location>
</feature>
<feature type="transmembrane region" description="Helical" evidence="1">
    <location>
        <begin position="121"/>
        <end position="151"/>
    </location>
</feature>
<evidence type="ECO:0000256" key="1">
    <source>
        <dbReference type="SAM" id="Phobius"/>
    </source>
</evidence>
<accession>A0A1I7BTF3</accession>
<dbReference type="InterPro" id="IPR036938">
    <property type="entry name" value="PAP2/HPO_sf"/>
</dbReference>
<feature type="transmembrane region" description="Helical" evidence="1">
    <location>
        <begin position="32"/>
        <end position="49"/>
    </location>
</feature>
<dbReference type="Pfam" id="PF01569">
    <property type="entry name" value="PAP2"/>
    <property type="match status" value="1"/>
</dbReference>
<name>A0A1I7BTF3_9BURK</name>
<dbReference type="SUPFAM" id="SSF48317">
    <property type="entry name" value="Acid phosphatase/Vanadium-dependent haloperoxidase"/>
    <property type="match status" value="1"/>
</dbReference>
<keyword evidence="1" id="KW-0472">Membrane</keyword>
<dbReference type="EMBL" id="FPBH01000005">
    <property type="protein sequence ID" value="SFT90466.1"/>
    <property type="molecule type" value="Genomic_DNA"/>
</dbReference>
<protein>
    <submittedName>
        <fullName evidence="3">Undecaprenyl-diphosphatase</fullName>
    </submittedName>
</protein>
<evidence type="ECO:0000259" key="2">
    <source>
        <dbReference type="SMART" id="SM00014"/>
    </source>
</evidence>
<dbReference type="InterPro" id="IPR000326">
    <property type="entry name" value="PAP2/HPO"/>
</dbReference>